<organism evidence="4 5">
    <name type="scientific">Dictyobacter kobayashii</name>
    <dbReference type="NCBI Taxonomy" id="2014872"/>
    <lineage>
        <taxon>Bacteria</taxon>
        <taxon>Bacillati</taxon>
        <taxon>Chloroflexota</taxon>
        <taxon>Ktedonobacteria</taxon>
        <taxon>Ktedonobacterales</taxon>
        <taxon>Dictyobacteraceae</taxon>
        <taxon>Dictyobacter</taxon>
    </lineage>
</organism>
<dbReference type="Proteomes" id="UP000287188">
    <property type="component" value="Unassembled WGS sequence"/>
</dbReference>
<dbReference type="InterPro" id="IPR004104">
    <property type="entry name" value="Gfo/Idh/MocA-like_OxRdtase_C"/>
</dbReference>
<dbReference type="Pfam" id="PF01408">
    <property type="entry name" value="GFO_IDH_MocA"/>
    <property type="match status" value="1"/>
</dbReference>
<evidence type="ECO:0000313" key="4">
    <source>
        <dbReference type="EMBL" id="GCE20166.1"/>
    </source>
</evidence>
<accession>A0A402AM26</accession>
<keyword evidence="5" id="KW-1185">Reference proteome</keyword>
<proteinExistence type="inferred from homology"/>
<dbReference type="EMBL" id="BIFS01000001">
    <property type="protein sequence ID" value="GCE20166.1"/>
    <property type="molecule type" value="Genomic_DNA"/>
</dbReference>
<dbReference type="RefSeq" id="WP_126551879.1">
    <property type="nucleotide sequence ID" value="NZ_BIFS01000001.1"/>
</dbReference>
<evidence type="ECO:0000256" key="1">
    <source>
        <dbReference type="ARBA" id="ARBA00010928"/>
    </source>
</evidence>
<gene>
    <name evidence="4" type="ORF">KDK_39660</name>
</gene>
<dbReference type="Gene3D" id="3.40.50.720">
    <property type="entry name" value="NAD(P)-binding Rossmann-like Domain"/>
    <property type="match status" value="1"/>
</dbReference>
<protein>
    <submittedName>
        <fullName evidence="4">Dehydrogenase</fullName>
    </submittedName>
</protein>
<dbReference type="SUPFAM" id="SSF55347">
    <property type="entry name" value="Glyceraldehyde-3-phosphate dehydrogenase-like, C-terminal domain"/>
    <property type="match status" value="1"/>
</dbReference>
<comment type="similarity">
    <text evidence="1">Belongs to the Gfo/Idh/MocA family.</text>
</comment>
<dbReference type="Gene3D" id="3.30.360.10">
    <property type="entry name" value="Dihydrodipicolinate Reductase, domain 2"/>
    <property type="match status" value="1"/>
</dbReference>
<dbReference type="OrthoDB" id="9781031at2"/>
<dbReference type="PANTHER" id="PTHR43377:SF2">
    <property type="entry name" value="BINDING ROSSMANN FOLD OXIDOREDUCTASE, PUTATIVE (AFU_ORTHOLOGUE AFUA_4G00560)-RELATED"/>
    <property type="match status" value="1"/>
</dbReference>
<dbReference type="Pfam" id="PF02894">
    <property type="entry name" value="GFO_IDH_MocA_C"/>
    <property type="match status" value="1"/>
</dbReference>
<feature type="domain" description="Gfo/Idh/MocA-like oxidoreductase C-terminal" evidence="3">
    <location>
        <begin position="145"/>
        <end position="426"/>
    </location>
</feature>
<dbReference type="InterPro" id="IPR000683">
    <property type="entry name" value="Gfo/Idh/MocA-like_OxRdtase_N"/>
</dbReference>
<dbReference type="AlphaFoldDB" id="A0A402AM26"/>
<feature type="domain" description="Gfo/Idh/MocA-like oxidoreductase N-terminal" evidence="2">
    <location>
        <begin position="5"/>
        <end position="132"/>
    </location>
</feature>
<dbReference type="InterPro" id="IPR051450">
    <property type="entry name" value="Gfo/Idh/MocA_Oxidoreductases"/>
</dbReference>
<dbReference type="InterPro" id="IPR036291">
    <property type="entry name" value="NAD(P)-bd_dom_sf"/>
</dbReference>
<dbReference type="SUPFAM" id="SSF51735">
    <property type="entry name" value="NAD(P)-binding Rossmann-fold domains"/>
    <property type="match status" value="1"/>
</dbReference>
<comment type="caution">
    <text evidence="4">The sequence shown here is derived from an EMBL/GenBank/DDBJ whole genome shotgun (WGS) entry which is preliminary data.</text>
</comment>
<sequence length="439" mass="49521">MHKKRYALVGTGSRSRMFIDALIGPYQEVGDLVALCDLSQVRMDWHNQRIQDSTNQAPLPTYPAAQFEQMIRETRPDTVIVTTMDSTHHLYIVRAMELGCDVITEKPMTTDIEKMQAIIHTQERTGRSLRVSFNYRYTPAYTLFREQLMKGVIGKPLAMDFAWLLDTRHGADYFRRWHREKQNSGGLLVHKATHHFDLVNWWLDTYPSEVFAMGALQFYGKHNAEARGEHYDYKRYTGVPAADHDPFALTLESNPVLHGLYLDAEEESGYLRDRNVFGEPITIEDTMRVIARYQNGVLLSYSLIAYSPWEGLRVAITGTKGRLEMDIVENIHQLQNDGEGKESASKGPFKSTNIRIFPMFGVPYTVEVPASVGGHGGGDPVLLEHLFSPEPPADPYRRAASHIDGAASILVGIAANQSMQTGQLIKIADLFHLPDKAAQ</sequence>
<reference evidence="5" key="1">
    <citation type="submission" date="2018-12" db="EMBL/GenBank/DDBJ databases">
        <title>Tengunoibacter tsumagoiensis gen. nov., sp. nov., Dictyobacter kobayashii sp. nov., D. alpinus sp. nov., and D. joshuensis sp. nov. and description of Dictyobacteraceae fam. nov. within the order Ktedonobacterales isolated from Tengu-no-mugimeshi.</title>
        <authorList>
            <person name="Wang C.M."/>
            <person name="Zheng Y."/>
            <person name="Sakai Y."/>
            <person name="Toyoda A."/>
            <person name="Minakuchi Y."/>
            <person name="Abe K."/>
            <person name="Yokota A."/>
            <person name="Yabe S."/>
        </authorList>
    </citation>
    <scope>NUCLEOTIDE SEQUENCE [LARGE SCALE GENOMIC DNA]</scope>
    <source>
        <strain evidence="5">Uno11</strain>
    </source>
</reference>
<name>A0A402AM26_9CHLR</name>
<evidence type="ECO:0000259" key="2">
    <source>
        <dbReference type="Pfam" id="PF01408"/>
    </source>
</evidence>
<evidence type="ECO:0000259" key="3">
    <source>
        <dbReference type="Pfam" id="PF02894"/>
    </source>
</evidence>
<evidence type="ECO:0000313" key="5">
    <source>
        <dbReference type="Proteomes" id="UP000287188"/>
    </source>
</evidence>
<dbReference type="PANTHER" id="PTHR43377">
    <property type="entry name" value="BILIVERDIN REDUCTASE A"/>
    <property type="match status" value="1"/>
</dbReference>
<dbReference type="GO" id="GO:0000166">
    <property type="term" value="F:nucleotide binding"/>
    <property type="evidence" value="ECO:0007669"/>
    <property type="project" value="InterPro"/>
</dbReference>